<dbReference type="InterPro" id="IPR012337">
    <property type="entry name" value="RNaseH-like_sf"/>
</dbReference>
<dbReference type="Gene3D" id="3.40.50.2300">
    <property type="match status" value="1"/>
</dbReference>
<dbReference type="EMBL" id="PNBA02000059">
    <property type="protein sequence ID" value="KAG6384559.1"/>
    <property type="molecule type" value="Genomic_DNA"/>
</dbReference>
<protein>
    <recommendedName>
        <fullName evidence="1">Piwi domain-containing protein</fullName>
    </recommendedName>
</protein>
<evidence type="ECO:0000313" key="2">
    <source>
        <dbReference type="EMBL" id="KAG6384559.1"/>
    </source>
</evidence>
<dbReference type="SUPFAM" id="SSF53098">
    <property type="entry name" value="Ribonuclease H-like"/>
    <property type="match status" value="1"/>
</dbReference>
<reference evidence="2" key="2">
    <citation type="submission" date="2020-08" db="EMBL/GenBank/DDBJ databases">
        <title>Plant Genome Project.</title>
        <authorList>
            <person name="Zhang R.-G."/>
        </authorList>
    </citation>
    <scope>NUCLEOTIDE SEQUENCE</scope>
    <source>
        <strain evidence="2">Huo1</strain>
        <tissue evidence="2">Leaf</tissue>
    </source>
</reference>
<name>A0A8X8VY68_SALSN</name>
<accession>A0A8X8VY68</accession>
<dbReference type="InterPro" id="IPR003165">
    <property type="entry name" value="Piwi"/>
</dbReference>
<dbReference type="PROSITE" id="PS50822">
    <property type="entry name" value="PIWI"/>
    <property type="match status" value="1"/>
</dbReference>
<proteinExistence type="predicted"/>
<dbReference type="Proteomes" id="UP000298416">
    <property type="component" value="Unassembled WGS sequence"/>
</dbReference>
<dbReference type="GO" id="GO:0003676">
    <property type="term" value="F:nucleic acid binding"/>
    <property type="evidence" value="ECO:0007669"/>
    <property type="project" value="InterPro"/>
</dbReference>
<sequence>MLSKSLVPVRNAHGPIEKALIDLETETSSNTGKQLQLLIVILPEMTGSHGTIKRVCETELGIVSQCCLPKNVSKPGKQYMQYLENASLKINAMACLKAGGRNNVLEMVVKGKFPYLSDRPTIIFGADVTHPQPGEDSIPPVYYAHLAAFRARYYIEGTDFSDSGSTSDAGRERNKEVAPLPKIKDNVKDVMFYI</sequence>
<feature type="domain" description="Piwi" evidence="1">
    <location>
        <begin position="37"/>
        <end position="158"/>
    </location>
</feature>
<reference evidence="2" key="1">
    <citation type="submission" date="2018-01" db="EMBL/GenBank/DDBJ databases">
        <authorList>
            <person name="Mao J.F."/>
        </authorList>
    </citation>
    <scope>NUCLEOTIDE SEQUENCE</scope>
    <source>
        <strain evidence="2">Huo1</strain>
        <tissue evidence="2">Leaf</tissue>
    </source>
</reference>
<dbReference type="InterPro" id="IPR036397">
    <property type="entry name" value="RNaseH_sf"/>
</dbReference>
<gene>
    <name evidence="2" type="ORF">SASPL_155617</name>
</gene>
<dbReference type="Pfam" id="PF02171">
    <property type="entry name" value="Piwi"/>
    <property type="match status" value="1"/>
</dbReference>
<dbReference type="AlphaFoldDB" id="A0A8X8VY68"/>
<keyword evidence="3" id="KW-1185">Reference proteome</keyword>
<dbReference type="Gene3D" id="3.30.420.10">
    <property type="entry name" value="Ribonuclease H-like superfamily/Ribonuclease H"/>
    <property type="match status" value="1"/>
</dbReference>
<dbReference type="PANTHER" id="PTHR22891">
    <property type="entry name" value="EUKARYOTIC TRANSLATION INITIATION FACTOR 2C"/>
    <property type="match status" value="1"/>
</dbReference>
<evidence type="ECO:0000259" key="1">
    <source>
        <dbReference type="PROSITE" id="PS50822"/>
    </source>
</evidence>
<evidence type="ECO:0000313" key="3">
    <source>
        <dbReference type="Proteomes" id="UP000298416"/>
    </source>
</evidence>
<comment type="caution">
    <text evidence="2">The sequence shown here is derived from an EMBL/GenBank/DDBJ whole genome shotgun (WGS) entry which is preliminary data.</text>
</comment>
<organism evidence="2">
    <name type="scientific">Salvia splendens</name>
    <name type="common">Scarlet sage</name>
    <dbReference type="NCBI Taxonomy" id="180675"/>
    <lineage>
        <taxon>Eukaryota</taxon>
        <taxon>Viridiplantae</taxon>
        <taxon>Streptophyta</taxon>
        <taxon>Embryophyta</taxon>
        <taxon>Tracheophyta</taxon>
        <taxon>Spermatophyta</taxon>
        <taxon>Magnoliopsida</taxon>
        <taxon>eudicotyledons</taxon>
        <taxon>Gunneridae</taxon>
        <taxon>Pentapetalae</taxon>
        <taxon>asterids</taxon>
        <taxon>lamiids</taxon>
        <taxon>Lamiales</taxon>
        <taxon>Lamiaceae</taxon>
        <taxon>Nepetoideae</taxon>
        <taxon>Mentheae</taxon>
        <taxon>Salviinae</taxon>
        <taxon>Salvia</taxon>
        <taxon>Salvia subgen. Calosphace</taxon>
        <taxon>core Calosphace</taxon>
    </lineage>
</organism>